<dbReference type="GO" id="GO:0006281">
    <property type="term" value="P:DNA repair"/>
    <property type="evidence" value="ECO:0007669"/>
    <property type="project" value="InterPro"/>
</dbReference>
<dbReference type="SUPFAM" id="SSF56672">
    <property type="entry name" value="DNA/RNA polymerases"/>
    <property type="match status" value="1"/>
</dbReference>
<dbReference type="GO" id="GO:0016035">
    <property type="term" value="C:zeta DNA polymerase complex"/>
    <property type="evidence" value="ECO:0007669"/>
    <property type="project" value="InterPro"/>
</dbReference>
<proteinExistence type="predicted"/>
<name>A0A1D6NLS5_MAIZE</name>
<dbReference type="EMBL" id="CM007649">
    <property type="protein sequence ID" value="ONM41161.1"/>
    <property type="molecule type" value="Genomic_DNA"/>
</dbReference>
<dbReference type="PANTHER" id="PTHR45812">
    <property type="entry name" value="DNA POLYMERASE ZETA CATALYTIC SUBUNIT"/>
    <property type="match status" value="1"/>
</dbReference>
<dbReference type="ExpressionAtlas" id="A0A1D6NLS5">
    <property type="expression patterns" value="baseline and differential"/>
</dbReference>
<dbReference type="PANTHER" id="PTHR45812:SF1">
    <property type="entry name" value="DNA POLYMERASE ZETA CATALYTIC SUBUNIT"/>
    <property type="match status" value="1"/>
</dbReference>
<dbReference type="Gene3D" id="1.10.287.690">
    <property type="entry name" value="Helix hairpin bin"/>
    <property type="match status" value="1"/>
</dbReference>
<accession>A0A1D6NLS5</accession>
<dbReference type="InterPro" id="IPR030559">
    <property type="entry name" value="PolZ_Rev3"/>
</dbReference>
<dbReference type="GO" id="GO:0019985">
    <property type="term" value="P:translesion synthesis"/>
    <property type="evidence" value="ECO:0007669"/>
    <property type="project" value="InterPro"/>
</dbReference>
<sequence length="300" mass="33385">MARSTPAPLGARKPCLATVQSRHPPGRRRRGRVGLSVAGAHGAGSFWRRRQRPLHACCHPRLGCHDVDILAILAHALAASVDRFIIRKGVLPRLLEEILSTRIMVKQAMKKLSPSQQVLHRSLQTALFSVAVEHSKQQYHLSTSIFCGKLGLCMVILTVSYPISKEKSQGLDPNMRDIESKLRQIEEDPEGAGKPACVMVQAAATEDSSCAKELQKDGTSNLNFELELDSLSRDVVIEKAKIENGWATKFFEDAARGRAPTLMFMTFVDNFPACRQLEALPFLDPLKHFRGALFYYQRLA</sequence>
<gene>
    <name evidence="1" type="ORF">ZEAMMB73_Zm00001d044437</name>
</gene>
<organism evidence="1">
    <name type="scientific">Zea mays</name>
    <name type="common">Maize</name>
    <dbReference type="NCBI Taxonomy" id="4577"/>
    <lineage>
        <taxon>Eukaryota</taxon>
        <taxon>Viridiplantae</taxon>
        <taxon>Streptophyta</taxon>
        <taxon>Embryophyta</taxon>
        <taxon>Tracheophyta</taxon>
        <taxon>Spermatophyta</taxon>
        <taxon>Magnoliopsida</taxon>
        <taxon>Liliopsida</taxon>
        <taxon>Poales</taxon>
        <taxon>Poaceae</taxon>
        <taxon>PACMAD clade</taxon>
        <taxon>Panicoideae</taxon>
        <taxon>Andropogonodae</taxon>
        <taxon>Andropogoneae</taxon>
        <taxon>Tripsacinae</taxon>
        <taxon>Zea</taxon>
    </lineage>
</organism>
<dbReference type="InterPro" id="IPR043502">
    <property type="entry name" value="DNA/RNA_pol_sf"/>
</dbReference>
<protein>
    <submittedName>
        <fullName evidence="1">Uncharacterized protein</fullName>
    </submittedName>
</protein>
<evidence type="ECO:0000313" key="1">
    <source>
        <dbReference type="EMBL" id="ONM41161.1"/>
    </source>
</evidence>
<dbReference type="InParanoid" id="A0A1D6NLS5"/>
<dbReference type="AlphaFoldDB" id="A0A1D6NLS5"/>
<dbReference type="STRING" id="4577.A0A1D6NLS5"/>
<reference evidence="1" key="1">
    <citation type="submission" date="2015-12" db="EMBL/GenBank/DDBJ databases">
        <title>Update maize B73 reference genome by single molecule sequencing technologies.</title>
        <authorList>
            <consortium name="Maize Genome Sequencing Project"/>
            <person name="Ware D."/>
        </authorList>
    </citation>
    <scope>NUCLEOTIDE SEQUENCE [LARGE SCALE GENOMIC DNA]</scope>
    <source>
        <tissue evidence="1">Seedling</tissue>
    </source>
</reference>